<proteinExistence type="predicted"/>
<feature type="transmembrane region" description="Helical" evidence="2">
    <location>
        <begin position="707"/>
        <end position="725"/>
    </location>
</feature>
<sequence length="751" mass="82000">MLLLVFLNGPPTYEQAGDYLVQFVVSDGSHLDSEYITITVKNTNRAPIFSAIADSSKNEGEEIQLTLAATDEDSDILAFSKDVSFGTLEGNIFTWTPDYDDQGEHDIIFSVTDGSSSVSQTALITVSNVNRDPILFSISDVSVNETTPVTIQLDAFDADGDELTYTMVSSLPTGASFDSEIGLFQWPNPTTSSRVLTFSVSDGFLSDTKYPQIVIGDSNSPPEFNMVDSQSIDENSELSFDITAYDNDNDKIDIVLSSSPSGSYLTGSVPPVTFTWLPNYDLSGIYKVEFKVSETNTKDRYATYQVVDIVVNDVNRAPVIDAVDDYTVSENGLLYVNLSATDPDGDTLTYSTDSSLGIVRGNTFICTPDYNDADVYDVQYTVSDGNLKNSTMATITVTDSNMPPKLNSISAQEVAVNNTLDFSLSVSDDDEGETFSYKALDLPSTASFDESTGVFEWTPSSEDIGDYSVSFYVSDSSQEDYETVSITVTETSSSSSSSSTTSSSSSGGGGSQNTGEPYENIELKDYVLRSVMRDTETVFSFNEDENSITSISFTSKLNAGQIKAMVEILKGTSTLVDSKAPGTVYKNLNIWVGDSKFSSDVISDVIIRFKVEKSWVYFNDVEQDSIVLSRYSGGEWTLLETTFESEDEDYLYYSAETPGFSPFAILVPGVTTLIESSSAENQSAMSIGDEIVPVGTEVPQDKKSNKGILLLLLVGMIGAIGFVGYKYRGHYEQLYLQISNPDGKRYRRLKK</sequence>
<keyword evidence="4" id="KW-1185">Reference proteome</keyword>
<dbReference type="AlphaFoldDB" id="A0AA51UM31"/>
<accession>A0AA51UM31</accession>
<gene>
    <name evidence="3" type="ORF">RE474_03855</name>
</gene>
<dbReference type="Gene3D" id="2.60.40.10">
    <property type="entry name" value="Immunoglobulins"/>
    <property type="match status" value="4"/>
</dbReference>
<dbReference type="KEGG" id="mseb:RE474_03855"/>
<keyword evidence="2" id="KW-1133">Transmembrane helix</keyword>
<organism evidence="3 4">
    <name type="scientific">Methanolobus sediminis</name>
    <dbReference type="NCBI Taxonomy" id="3072978"/>
    <lineage>
        <taxon>Archaea</taxon>
        <taxon>Methanobacteriati</taxon>
        <taxon>Methanobacteriota</taxon>
        <taxon>Stenosarchaea group</taxon>
        <taxon>Methanomicrobia</taxon>
        <taxon>Methanosarcinales</taxon>
        <taxon>Methanosarcinaceae</taxon>
        <taxon>Methanolobus</taxon>
    </lineage>
</organism>
<feature type="region of interest" description="Disordered" evidence="1">
    <location>
        <begin position="483"/>
        <end position="517"/>
    </location>
</feature>
<dbReference type="GeneID" id="84231822"/>
<dbReference type="EMBL" id="CP133592">
    <property type="protein sequence ID" value="WMW25860.1"/>
    <property type="molecule type" value="Genomic_DNA"/>
</dbReference>
<evidence type="ECO:0000313" key="4">
    <source>
        <dbReference type="Proteomes" id="UP001182908"/>
    </source>
</evidence>
<evidence type="ECO:0000313" key="3">
    <source>
        <dbReference type="EMBL" id="WMW25860.1"/>
    </source>
</evidence>
<dbReference type="Pfam" id="PF05345">
    <property type="entry name" value="He_PIG"/>
    <property type="match status" value="2"/>
</dbReference>
<dbReference type="RefSeq" id="WP_309311662.1">
    <property type="nucleotide sequence ID" value="NZ_CP133592.1"/>
</dbReference>
<dbReference type="GO" id="GO:0016020">
    <property type="term" value="C:membrane"/>
    <property type="evidence" value="ECO:0007669"/>
    <property type="project" value="InterPro"/>
</dbReference>
<dbReference type="InterPro" id="IPR015919">
    <property type="entry name" value="Cadherin-like_sf"/>
</dbReference>
<dbReference type="Proteomes" id="UP001182908">
    <property type="component" value="Chromosome"/>
</dbReference>
<evidence type="ECO:0000256" key="1">
    <source>
        <dbReference type="SAM" id="MobiDB-lite"/>
    </source>
</evidence>
<keyword evidence="2" id="KW-0812">Transmembrane</keyword>
<protein>
    <submittedName>
        <fullName evidence="3">PGF-pre-PGF domain-containing protein</fullName>
    </submittedName>
</protein>
<evidence type="ECO:0000256" key="2">
    <source>
        <dbReference type="SAM" id="Phobius"/>
    </source>
</evidence>
<dbReference type="SUPFAM" id="SSF49313">
    <property type="entry name" value="Cadherin-like"/>
    <property type="match status" value="2"/>
</dbReference>
<dbReference type="InterPro" id="IPR013783">
    <property type="entry name" value="Ig-like_fold"/>
</dbReference>
<dbReference type="NCBIfam" id="TIGR04213">
    <property type="entry name" value="PGF_pre_PGF"/>
    <property type="match status" value="1"/>
</dbReference>
<dbReference type="Pfam" id="PF17963">
    <property type="entry name" value="Big_9"/>
    <property type="match status" value="2"/>
</dbReference>
<name>A0AA51UM31_9EURY</name>
<keyword evidence="2" id="KW-0472">Membrane</keyword>
<dbReference type="InterPro" id="IPR026453">
    <property type="entry name" value="PGF_pre_PGF"/>
</dbReference>
<feature type="compositionally biased region" description="Low complexity" evidence="1">
    <location>
        <begin position="491"/>
        <end position="505"/>
    </location>
</feature>
<dbReference type="GO" id="GO:0005509">
    <property type="term" value="F:calcium ion binding"/>
    <property type="evidence" value="ECO:0007669"/>
    <property type="project" value="InterPro"/>
</dbReference>
<reference evidence="3 4" key="1">
    <citation type="submission" date="2023-08" db="EMBL/GenBank/DDBJ databases">
        <title>Methanolobus mangrovi sp. nov. and Methanolobus sediminis sp. nov, two novel methylotrophic methanogens isolated from mangrove sediments in China.</title>
        <authorList>
            <person name="Zhou J."/>
        </authorList>
    </citation>
    <scope>NUCLEOTIDE SEQUENCE [LARGE SCALE GENOMIC DNA]</scope>
    <source>
        <strain evidence="3 4">FTZ6</strain>
    </source>
</reference>